<gene>
    <name evidence="4" type="ORF">ENV60_05470</name>
</gene>
<name>A0A7C4TBN1_UNCW3</name>
<organism evidence="4">
    <name type="scientific">candidate division WOR-3 bacterium</name>
    <dbReference type="NCBI Taxonomy" id="2052148"/>
    <lineage>
        <taxon>Bacteria</taxon>
        <taxon>Bacteria division WOR-3</taxon>
    </lineage>
</organism>
<feature type="domain" description="HD" evidence="2">
    <location>
        <begin position="266"/>
        <end position="388"/>
    </location>
</feature>
<dbReference type="PANTHER" id="PTHR43155">
    <property type="entry name" value="CYCLIC DI-GMP PHOSPHODIESTERASE PA4108-RELATED"/>
    <property type="match status" value="1"/>
</dbReference>
<feature type="transmembrane region" description="Helical" evidence="1">
    <location>
        <begin position="66"/>
        <end position="85"/>
    </location>
</feature>
<evidence type="ECO:0000256" key="1">
    <source>
        <dbReference type="SAM" id="Phobius"/>
    </source>
</evidence>
<dbReference type="NCBIfam" id="TIGR00277">
    <property type="entry name" value="HDIG"/>
    <property type="match status" value="1"/>
</dbReference>
<dbReference type="SUPFAM" id="SSF109604">
    <property type="entry name" value="HD-domain/PDEase-like"/>
    <property type="match status" value="1"/>
</dbReference>
<dbReference type="InterPro" id="IPR006675">
    <property type="entry name" value="HDIG_dom"/>
</dbReference>
<feature type="domain" description="HD-GYP" evidence="3">
    <location>
        <begin position="244"/>
        <end position="434"/>
    </location>
</feature>
<keyword evidence="1" id="KW-0472">Membrane</keyword>
<feature type="transmembrane region" description="Helical" evidence="1">
    <location>
        <begin position="6"/>
        <end position="25"/>
    </location>
</feature>
<evidence type="ECO:0000313" key="4">
    <source>
        <dbReference type="EMBL" id="HGV97727.1"/>
    </source>
</evidence>
<dbReference type="EMBL" id="DTGZ01000100">
    <property type="protein sequence ID" value="HGV97727.1"/>
    <property type="molecule type" value="Genomic_DNA"/>
</dbReference>
<comment type="caution">
    <text evidence="4">The sequence shown here is derived from an EMBL/GenBank/DDBJ whole genome shotgun (WGS) entry which is preliminary data.</text>
</comment>
<feature type="transmembrane region" description="Helical" evidence="1">
    <location>
        <begin position="170"/>
        <end position="188"/>
    </location>
</feature>
<sequence length="434" mass="49912">MAPSLFTLPALLLLFLNIAGLIYLCQTVKNGKKFCRLLPFFFCALLTVLLQLLIELNKDPVSGIILYKLQFLGFWAYFITLPLLISAITQETIKTEFITLLTIITIIISLLTIQTDLIISSKPFLYDNLYIARMGNWHMFVTIPLFVFCLYYLVKLARFINGLNNPEFKFIIPTGLGICFISGIVDFIGKTRGAPLFFWTKEAFSIGMLFISITIGIFILFNYSQTFYEYQRALIEHKNLLRKNIKTFNEFVQLIAKTIDAKDKYTAGHSMRVAEYATMIARELNLDERQIEILQRASLFHDIGKIGIPDGILNKKSSLNEKDRIYIYRHPILAKEILSHMSDFQELLDVIYHHHERYDGNGYPNGLKGDEIPLLSRIISVADAYDAMLSERPYRNAKTKIEAIKELLSEKGKQFDPVIVDVFIKILVPEKVIF</sequence>
<protein>
    <submittedName>
        <fullName evidence="4">HD-GYP domain-containing protein</fullName>
    </submittedName>
</protein>
<dbReference type="PROSITE" id="PS51831">
    <property type="entry name" value="HD"/>
    <property type="match status" value="1"/>
</dbReference>
<dbReference type="InterPro" id="IPR006674">
    <property type="entry name" value="HD_domain"/>
</dbReference>
<keyword evidence="1" id="KW-1133">Transmembrane helix</keyword>
<evidence type="ECO:0000259" key="2">
    <source>
        <dbReference type="PROSITE" id="PS51831"/>
    </source>
</evidence>
<keyword evidence="1" id="KW-0812">Transmembrane</keyword>
<feature type="transmembrane region" description="Helical" evidence="1">
    <location>
        <begin position="97"/>
        <end position="119"/>
    </location>
</feature>
<evidence type="ECO:0000259" key="3">
    <source>
        <dbReference type="PROSITE" id="PS51832"/>
    </source>
</evidence>
<dbReference type="AlphaFoldDB" id="A0A7C4TBN1"/>
<dbReference type="InterPro" id="IPR037522">
    <property type="entry name" value="HD_GYP_dom"/>
</dbReference>
<dbReference type="PROSITE" id="PS51832">
    <property type="entry name" value="HD_GYP"/>
    <property type="match status" value="1"/>
</dbReference>
<feature type="transmembrane region" description="Helical" evidence="1">
    <location>
        <begin position="37"/>
        <end position="54"/>
    </location>
</feature>
<dbReference type="Gene3D" id="1.10.3210.10">
    <property type="entry name" value="Hypothetical protein af1432"/>
    <property type="match status" value="1"/>
</dbReference>
<feature type="transmembrane region" description="Helical" evidence="1">
    <location>
        <begin position="139"/>
        <end position="158"/>
    </location>
</feature>
<feature type="transmembrane region" description="Helical" evidence="1">
    <location>
        <begin position="203"/>
        <end position="223"/>
    </location>
</feature>
<reference evidence="4" key="1">
    <citation type="journal article" date="2020" name="mSystems">
        <title>Genome- and Community-Level Interaction Insights into Carbon Utilization and Element Cycling Functions of Hydrothermarchaeota in Hydrothermal Sediment.</title>
        <authorList>
            <person name="Zhou Z."/>
            <person name="Liu Y."/>
            <person name="Xu W."/>
            <person name="Pan J."/>
            <person name="Luo Z.H."/>
            <person name="Li M."/>
        </authorList>
    </citation>
    <scope>NUCLEOTIDE SEQUENCE [LARGE SCALE GENOMIC DNA]</scope>
    <source>
        <strain evidence="4">SpSt-774</strain>
    </source>
</reference>
<dbReference type="Pfam" id="PF13487">
    <property type="entry name" value="HD_5"/>
    <property type="match status" value="1"/>
</dbReference>
<dbReference type="InterPro" id="IPR003607">
    <property type="entry name" value="HD/PDEase_dom"/>
</dbReference>
<dbReference type="CDD" id="cd00077">
    <property type="entry name" value="HDc"/>
    <property type="match status" value="1"/>
</dbReference>
<proteinExistence type="predicted"/>
<dbReference type="PANTHER" id="PTHR43155:SF2">
    <property type="entry name" value="CYCLIC DI-GMP PHOSPHODIESTERASE PA4108"/>
    <property type="match status" value="1"/>
</dbReference>
<accession>A0A7C4TBN1</accession>
<dbReference type="SMART" id="SM00471">
    <property type="entry name" value="HDc"/>
    <property type="match status" value="1"/>
</dbReference>